<dbReference type="GO" id="GO:0005975">
    <property type="term" value="P:carbohydrate metabolic process"/>
    <property type="evidence" value="ECO:0007669"/>
    <property type="project" value="InterPro"/>
</dbReference>
<accession>A0A2U1NKI9</accession>
<keyword evidence="3" id="KW-0378">Hydrolase</keyword>
<dbReference type="GO" id="GO:0005737">
    <property type="term" value="C:cytoplasm"/>
    <property type="evidence" value="ECO:0007669"/>
    <property type="project" value="TreeGrafter"/>
</dbReference>
<dbReference type="SUPFAM" id="SSF51011">
    <property type="entry name" value="Glycosyl hydrolase domain"/>
    <property type="match status" value="1"/>
</dbReference>
<reference evidence="3 4" key="1">
    <citation type="journal article" date="2018" name="Mol. Plant">
        <title>The genome of Artemisia annua provides insight into the evolution of Asteraceae family and artemisinin biosynthesis.</title>
        <authorList>
            <person name="Shen Q."/>
            <person name="Zhang L."/>
            <person name="Liao Z."/>
            <person name="Wang S."/>
            <person name="Yan T."/>
            <person name="Shi P."/>
            <person name="Liu M."/>
            <person name="Fu X."/>
            <person name="Pan Q."/>
            <person name="Wang Y."/>
            <person name="Lv Z."/>
            <person name="Lu X."/>
            <person name="Zhang F."/>
            <person name="Jiang W."/>
            <person name="Ma Y."/>
            <person name="Chen M."/>
            <person name="Hao X."/>
            <person name="Li L."/>
            <person name="Tang Y."/>
            <person name="Lv G."/>
            <person name="Zhou Y."/>
            <person name="Sun X."/>
            <person name="Brodelius P.E."/>
            <person name="Rose J.K.C."/>
            <person name="Tang K."/>
        </authorList>
    </citation>
    <scope>NUCLEOTIDE SEQUENCE [LARGE SCALE GENOMIC DNA]</scope>
    <source>
        <strain evidence="4">cv. Huhao1</strain>
        <tissue evidence="3">Leaf</tissue>
    </source>
</reference>
<proteinExistence type="predicted"/>
<evidence type="ECO:0000259" key="2">
    <source>
        <dbReference type="Pfam" id="PF02806"/>
    </source>
</evidence>
<dbReference type="OrthoDB" id="1928105at2759"/>
<dbReference type="InterPro" id="IPR013780">
    <property type="entry name" value="Glyco_hydro_b"/>
</dbReference>
<dbReference type="Gene3D" id="3.20.20.80">
    <property type="entry name" value="Glycosidases"/>
    <property type="match status" value="1"/>
</dbReference>
<feature type="compositionally biased region" description="Basic and acidic residues" evidence="1">
    <location>
        <begin position="191"/>
        <end position="203"/>
    </location>
</feature>
<dbReference type="GO" id="GO:0003844">
    <property type="term" value="F:1,4-alpha-glucan branching enzyme activity"/>
    <property type="evidence" value="ECO:0007669"/>
    <property type="project" value="TreeGrafter"/>
</dbReference>
<organism evidence="3 4">
    <name type="scientific">Artemisia annua</name>
    <name type="common">Sweet wormwood</name>
    <dbReference type="NCBI Taxonomy" id="35608"/>
    <lineage>
        <taxon>Eukaryota</taxon>
        <taxon>Viridiplantae</taxon>
        <taxon>Streptophyta</taxon>
        <taxon>Embryophyta</taxon>
        <taxon>Tracheophyta</taxon>
        <taxon>Spermatophyta</taxon>
        <taxon>Magnoliopsida</taxon>
        <taxon>eudicotyledons</taxon>
        <taxon>Gunneridae</taxon>
        <taxon>Pentapetalae</taxon>
        <taxon>asterids</taxon>
        <taxon>campanulids</taxon>
        <taxon>Asterales</taxon>
        <taxon>Asteraceae</taxon>
        <taxon>Asteroideae</taxon>
        <taxon>Anthemideae</taxon>
        <taxon>Artemisiinae</taxon>
        <taxon>Artemisia</taxon>
    </lineage>
</organism>
<comment type="caution">
    <text evidence="3">The sequence shown here is derived from an EMBL/GenBank/DDBJ whole genome shotgun (WGS) entry which is preliminary data.</text>
</comment>
<dbReference type="EMBL" id="PKPP01002640">
    <property type="protein sequence ID" value="PWA73991.1"/>
    <property type="molecule type" value="Genomic_DNA"/>
</dbReference>
<protein>
    <submittedName>
        <fullName evidence="3">Glycosyl hydrolase, family 13, all-beta</fullName>
    </submittedName>
</protein>
<feature type="domain" description="Alpha-amylase/branching enzyme C-terminal all beta" evidence="2">
    <location>
        <begin position="73"/>
        <end position="145"/>
    </location>
</feature>
<dbReference type="PANTHER" id="PTHR43651:SF2">
    <property type="entry name" value="1,4-ALPHA-GLUCAN-BRANCHING ENZYME, CHLOROPLASTIC_AMYLOPLASTIC"/>
    <property type="match status" value="1"/>
</dbReference>
<evidence type="ECO:0000313" key="3">
    <source>
        <dbReference type="EMBL" id="PWA73991.1"/>
    </source>
</evidence>
<gene>
    <name evidence="3" type="ORF">CTI12_AA256100</name>
</gene>
<dbReference type="GO" id="GO:0016787">
    <property type="term" value="F:hydrolase activity"/>
    <property type="evidence" value="ECO:0007669"/>
    <property type="project" value="UniProtKB-KW"/>
</dbReference>
<sequence>MGNEFGHPEWIDFPRVGNDWSYDKCRRQWELVDTEHLRYKFMNAFDRAMNLLDEKFSFLSSTKQIVSSADEDDKVYKVGCDLPGKYKVALDSDAFEFGGHGRVGHDVDHFTSPEGTPGVPETNFNNRPNSFKVLSPPRTCVVYYRVEEDRVEETEASVSLIEDSDLDDVKIIKEATPVTESKAQVLEISEEEKKEDHDNKRLI</sequence>
<name>A0A2U1NKI9_ARTAN</name>
<dbReference type="PANTHER" id="PTHR43651">
    <property type="entry name" value="1,4-ALPHA-GLUCAN-BRANCHING ENZYME"/>
    <property type="match status" value="1"/>
</dbReference>
<evidence type="ECO:0000313" key="4">
    <source>
        <dbReference type="Proteomes" id="UP000245207"/>
    </source>
</evidence>
<dbReference type="InterPro" id="IPR006048">
    <property type="entry name" value="A-amylase/branching_C"/>
</dbReference>
<dbReference type="GO" id="GO:0043169">
    <property type="term" value="F:cation binding"/>
    <property type="evidence" value="ECO:0007669"/>
    <property type="project" value="InterPro"/>
</dbReference>
<evidence type="ECO:0000256" key="1">
    <source>
        <dbReference type="SAM" id="MobiDB-lite"/>
    </source>
</evidence>
<keyword evidence="4" id="KW-1185">Reference proteome</keyword>
<dbReference type="Pfam" id="PF02806">
    <property type="entry name" value="Alpha-amylase_C"/>
    <property type="match status" value="1"/>
</dbReference>
<feature type="region of interest" description="Disordered" evidence="1">
    <location>
        <begin position="181"/>
        <end position="203"/>
    </location>
</feature>
<dbReference type="STRING" id="35608.A0A2U1NKI9"/>
<dbReference type="Proteomes" id="UP000245207">
    <property type="component" value="Unassembled WGS sequence"/>
</dbReference>
<dbReference type="AlphaFoldDB" id="A0A2U1NKI9"/>
<dbReference type="Gene3D" id="2.60.40.1180">
    <property type="entry name" value="Golgi alpha-mannosidase II"/>
    <property type="match status" value="1"/>
</dbReference>